<evidence type="ECO:0000259" key="5">
    <source>
        <dbReference type="Pfam" id="PF14881"/>
    </source>
</evidence>
<comment type="subcellular location">
    <subcellularLocation>
        <location evidence="1">Mitochondrion</location>
    </subcellularLocation>
</comment>
<dbReference type="GO" id="GO:0005739">
    <property type="term" value="C:mitochondrion"/>
    <property type="evidence" value="ECO:0007669"/>
    <property type="project" value="UniProtKB-SubCell"/>
</dbReference>
<dbReference type="SUPFAM" id="SSF52490">
    <property type="entry name" value="Tubulin nucleotide-binding domain-like"/>
    <property type="match status" value="1"/>
</dbReference>
<gene>
    <name evidence="6" type="ORF">JKP88DRAFT_276065</name>
</gene>
<reference evidence="6" key="1">
    <citation type="submission" date="2021-02" db="EMBL/GenBank/DDBJ databases">
        <title>First Annotated Genome of the Yellow-green Alga Tribonema minus.</title>
        <authorList>
            <person name="Mahan K.M."/>
        </authorList>
    </citation>
    <scope>NUCLEOTIDE SEQUENCE</scope>
    <source>
        <strain evidence="6">UTEX B ZZ1240</strain>
    </source>
</reference>
<comment type="similarity">
    <text evidence="2">Belongs to the misato family.</text>
</comment>
<accession>A0A835Z5A4</accession>
<evidence type="ECO:0000259" key="4">
    <source>
        <dbReference type="Pfam" id="PF10644"/>
    </source>
</evidence>
<proteinExistence type="inferred from homology"/>
<dbReference type="Pfam" id="PF10644">
    <property type="entry name" value="Misat_Tub_SegII"/>
    <property type="match status" value="1"/>
</dbReference>
<evidence type="ECO:0000256" key="3">
    <source>
        <dbReference type="ARBA" id="ARBA00023128"/>
    </source>
</evidence>
<dbReference type="Proteomes" id="UP000664859">
    <property type="component" value="Unassembled WGS sequence"/>
</dbReference>
<evidence type="ECO:0000256" key="2">
    <source>
        <dbReference type="ARBA" id="ARBA00008507"/>
    </source>
</evidence>
<organism evidence="6 7">
    <name type="scientific">Tribonema minus</name>
    <dbReference type="NCBI Taxonomy" id="303371"/>
    <lineage>
        <taxon>Eukaryota</taxon>
        <taxon>Sar</taxon>
        <taxon>Stramenopiles</taxon>
        <taxon>Ochrophyta</taxon>
        <taxon>PX clade</taxon>
        <taxon>Xanthophyceae</taxon>
        <taxon>Tribonematales</taxon>
        <taxon>Tribonemataceae</taxon>
        <taxon>Tribonema</taxon>
    </lineage>
</organism>
<keyword evidence="3" id="KW-0496">Mitochondrion</keyword>
<evidence type="ECO:0000313" key="7">
    <source>
        <dbReference type="Proteomes" id="UP000664859"/>
    </source>
</evidence>
<dbReference type="PANTHER" id="PTHR13391:SF0">
    <property type="entry name" value="PROTEIN MISATO HOMOLOG 1"/>
    <property type="match status" value="1"/>
</dbReference>
<keyword evidence="7" id="KW-1185">Reference proteome</keyword>
<dbReference type="AlphaFoldDB" id="A0A835Z5A4"/>
<comment type="caution">
    <text evidence="6">The sequence shown here is derived from an EMBL/GenBank/DDBJ whole genome shotgun (WGS) entry which is preliminary data.</text>
</comment>
<evidence type="ECO:0000313" key="6">
    <source>
        <dbReference type="EMBL" id="KAG5187260.1"/>
    </source>
</evidence>
<dbReference type="InterPro" id="IPR049942">
    <property type="entry name" value="DML1/Misato"/>
</dbReference>
<dbReference type="InterPro" id="IPR029209">
    <property type="entry name" value="DML1/Misato_tubulin"/>
</dbReference>
<dbReference type="GO" id="GO:0007005">
    <property type="term" value="P:mitochondrion organization"/>
    <property type="evidence" value="ECO:0007669"/>
    <property type="project" value="InterPro"/>
</dbReference>
<evidence type="ECO:0000256" key="1">
    <source>
        <dbReference type="ARBA" id="ARBA00004173"/>
    </source>
</evidence>
<dbReference type="PANTHER" id="PTHR13391">
    <property type="entry name" value="MITOCHONDRIAL DISTRIBUTION REGULATOR MISATO"/>
    <property type="match status" value="1"/>
</dbReference>
<sequence length="625" mass="64210">MDHDDDQEQHAHRTGTTSGSREVITLQIGRYANFVGTHYWNFQDELWGWAQDQPGGTLLDPYDPAVMFSSAGRVVTPRLLIFDTRDAFSSLHVEAGGSASGGGGGAADHAAGWGGAVQSYHQGVPRQPNAFQSYLAASTEPAPNSPLEFHGAAVGALDASGGGELIAAQQQEIVVGAKVRRHPFGLDDDVACWGDYLKSNLRRGTLQELPFRDAGAGAFETFASGGSGGDSAVDAAARELYADALRRRLEECDAVQGVQCVADARGGWAGLAASMLADARDECRSAPVVCYPVASADDTDGGGGGSGGTRGGGAAAAAAAHGAVNRALALHALSEVCTLVAPLSEAAAAAAAARSPHVALDARRPYHTSAVLGAALEAATSPFRFSSPAAPCRMDAWVNAALAHGGHGGANMKFAGLTLAFPFAERDGNEDALGALLDAGDLRDRLCWLGMPPPPPHVHAAGSSGSAHAPAALPFTVFSELLVARGLAPAAHLQSPLLSSALDKARQGGGGGRAAAVAAFRTPLPIPLSFPLVFRPSLDERGARVPPNHSSSGEDDRVLLGEAAALAGVECSGRLAPLLRGAAEAGLDVRSAAVLRELERNGLQRDDAAEAREALRAQAGAYERR</sequence>
<feature type="domain" description="Misato Segment II tubulin-like" evidence="4">
    <location>
        <begin position="21"/>
        <end position="135"/>
    </location>
</feature>
<dbReference type="Gene3D" id="3.40.50.1440">
    <property type="entry name" value="Tubulin/FtsZ, GTPase domain"/>
    <property type="match status" value="1"/>
</dbReference>
<dbReference type="OrthoDB" id="271881at2759"/>
<dbReference type="EMBL" id="JAFCMP010000090">
    <property type="protein sequence ID" value="KAG5187260.1"/>
    <property type="molecule type" value="Genomic_DNA"/>
</dbReference>
<dbReference type="InterPro" id="IPR019605">
    <property type="entry name" value="Misato_II_tubulin-like"/>
</dbReference>
<dbReference type="Pfam" id="PF14881">
    <property type="entry name" value="Tubulin_3"/>
    <property type="match status" value="1"/>
</dbReference>
<protein>
    <submittedName>
        <fullName evidence="6">Tubulin/FtsZ, GTPase domain-containing protein</fullName>
    </submittedName>
</protein>
<feature type="domain" description="DML1/Misato tubulin" evidence="5">
    <location>
        <begin position="238"/>
        <end position="384"/>
    </location>
</feature>
<dbReference type="InterPro" id="IPR036525">
    <property type="entry name" value="Tubulin/FtsZ_GTPase_sf"/>
</dbReference>
<name>A0A835Z5A4_9STRA</name>